<keyword evidence="4" id="KW-0653">Protein transport</keyword>
<organism evidence="8 9">
    <name type="scientific">Cichlidogyrus casuarinus</name>
    <dbReference type="NCBI Taxonomy" id="1844966"/>
    <lineage>
        <taxon>Eukaryota</taxon>
        <taxon>Metazoa</taxon>
        <taxon>Spiralia</taxon>
        <taxon>Lophotrochozoa</taxon>
        <taxon>Platyhelminthes</taxon>
        <taxon>Monogenea</taxon>
        <taxon>Monopisthocotylea</taxon>
        <taxon>Dactylogyridea</taxon>
        <taxon>Ancyrocephalidae</taxon>
        <taxon>Cichlidogyrus</taxon>
    </lineage>
</organism>
<dbReference type="SUPFAM" id="SSF50911">
    <property type="entry name" value="Mannose 6-phosphate receptor domain"/>
    <property type="match status" value="1"/>
</dbReference>
<comment type="caution">
    <text evidence="8">The sequence shown here is derived from an EMBL/GenBank/DDBJ whole genome shotgun (WGS) entry which is preliminary data.</text>
</comment>
<comment type="subcellular location">
    <subcellularLocation>
        <location evidence="1">Preautophagosomal structure membrane</location>
        <topology evidence="1">Single-pass type I membrane protein</topology>
    </subcellularLocation>
</comment>
<proteinExistence type="predicted"/>
<dbReference type="GO" id="GO:0000139">
    <property type="term" value="C:Golgi membrane"/>
    <property type="evidence" value="ECO:0007669"/>
    <property type="project" value="UniProtKB-SubCell"/>
</dbReference>
<evidence type="ECO:0000256" key="2">
    <source>
        <dbReference type="ARBA" id="ARBA00022692"/>
    </source>
</evidence>
<keyword evidence="3" id="KW-0732">Signal</keyword>
<evidence type="ECO:0000256" key="4">
    <source>
        <dbReference type="ARBA" id="ARBA00022927"/>
    </source>
</evidence>
<reference evidence="8 9" key="1">
    <citation type="submission" date="2024-11" db="EMBL/GenBank/DDBJ databases">
        <title>Adaptive evolution of stress response genes in parasites aligns with host niche diversity.</title>
        <authorList>
            <person name="Hahn C."/>
            <person name="Resl P."/>
        </authorList>
    </citation>
    <scope>NUCLEOTIDE SEQUENCE [LARGE SCALE GENOMIC DNA]</scope>
    <source>
        <strain evidence="8">EGGRZ-B1_66</strain>
        <tissue evidence="8">Body</tissue>
    </source>
</reference>
<gene>
    <name evidence="8" type="ORF">Ciccas_010684</name>
</gene>
<dbReference type="EMBL" id="JBJKFK010002680">
    <property type="protein sequence ID" value="KAL3310744.1"/>
    <property type="molecule type" value="Genomic_DNA"/>
</dbReference>
<dbReference type="Pfam" id="PF09451">
    <property type="entry name" value="ATG27"/>
    <property type="match status" value="1"/>
</dbReference>
<dbReference type="GO" id="GO:0034045">
    <property type="term" value="C:phagophore assembly site membrane"/>
    <property type="evidence" value="ECO:0007669"/>
    <property type="project" value="UniProtKB-SubCell"/>
</dbReference>
<accession>A0ABD2PTV2</accession>
<dbReference type="Proteomes" id="UP001626550">
    <property type="component" value="Unassembled WGS sequence"/>
</dbReference>
<keyword evidence="9" id="KW-1185">Reference proteome</keyword>
<evidence type="ECO:0000313" key="8">
    <source>
        <dbReference type="EMBL" id="KAL3310744.1"/>
    </source>
</evidence>
<evidence type="ECO:0000256" key="7">
    <source>
        <dbReference type="SAM" id="Phobius"/>
    </source>
</evidence>
<keyword evidence="6 7" id="KW-0472">Membrane</keyword>
<dbReference type="Gene3D" id="2.70.130.10">
    <property type="entry name" value="Mannose-6-phosphate receptor binding domain"/>
    <property type="match status" value="1"/>
</dbReference>
<dbReference type="AlphaFoldDB" id="A0ABD2PTV2"/>
<evidence type="ECO:0000256" key="5">
    <source>
        <dbReference type="ARBA" id="ARBA00022989"/>
    </source>
</evidence>
<name>A0ABD2PTV2_9PLAT</name>
<evidence type="ECO:0000256" key="6">
    <source>
        <dbReference type="ARBA" id="ARBA00023136"/>
    </source>
</evidence>
<keyword evidence="5 7" id="KW-1133">Transmembrane helix</keyword>
<keyword evidence="2 7" id="KW-0812">Transmembrane</keyword>
<feature type="transmembrane region" description="Helical" evidence="7">
    <location>
        <begin position="161"/>
        <end position="185"/>
    </location>
</feature>
<protein>
    <submittedName>
        <fullName evidence="8">Uncharacterized protein</fullName>
    </submittedName>
</protein>
<sequence>QFDASEFRCICTIKSLNRSINLTNLGSTTGKGAISFNLDPTWGKIAYNPCYTFKCVQQLLNTAAVCKYQDGKPTRELAYQAEAHGTYYDNGTYAIIYKKIPYDTDIDVTVLFFCDPGEPRAPTIVGSSSDFIVIEWPTRLMCTGPSPTPTPPPPTTHSLSVGYIILLVIIALVIIYLVTGALYNYKIRGLRGVRLIPNSFFCICLGRNGCTLFKTEVGSIN</sequence>
<evidence type="ECO:0000256" key="3">
    <source>
        <dbReference type="ARBA" id="ARBA00022729"/>
    </source>
</evidence>
<keyword evidence="4" id="KW-0813">Transport</keyword>
<dbReference type="PANTHER" id="PTHR15071">
    <property type="entry name" value="MANNOSE-6-PHOSPHATE RECEPTOR FAMILY MEMBER"/>
    <property type="match status" value="1"/>
</dbReference>
<dbReference type="GO" id="GO:0015031">
    <property type="term" value="P:protein transport"/>
    <property type="evidence" value="ECO:0007669"/>
    <property type="project" value="UniProtKB-KW"/>
</dbReference>
<dbReference type="InterPro" id="IPR009011">
    <property type="entry name" value="Man6P_isomerase_rcpt-bd_dom_sf"/>
</dbReference>
<dbReference type="PANTHER" id="PTHR15071:SF0">
    <property type="entry name" value="MANNOSE 6-PHOSPHATE RECEPTOR-LIKE PROTEIN 1"/>
    <property type="match status" value="1"/>
</dbReference>
<evidence type="ECO:0000256" key="1">
    <source>
        <dbReference type="ARBA" id="ARBA00004472"/>
    </source>
</evidence>
<feature type="non-terminal residue" evidence="8">
    <location>
        <position position="1"/>
    </location>
</feature>
<dbReference type="InterPro" id="IPR018939">
    <property type="entry name" value="Autophagy-rel_prot_27"/>
</dbReference>
<evidence type="ECO:0000313" key="9">
    <source>
        <dbReference type="Proteomes" id="UP001626550"/>
    </source>
</evidence>